<dbReference type="InParanoid" id="A0A1D6I0M0"/>
<protein>
    <submittedName>
        <fullName evidence="1">Uncharacterized protein</fullName>
    </submittedName>
</protein>
<dbReference type="AlphaFoldDB" id="A0A1D6I0M0"/>
<dbReference type="EMBL" id="CM007650">
    <property type="protein sequence ID" value="ONM53817.1"/>
    <property type="molecule type" value="Genomic_DNA"/>
</dbReference>
<evidence type="ECO:0000313" key="1">
    <source>
        <dbReference type="EMBL" id="ONM53817.1"/>
    </source>
</evidence>
<reference evidence="1" key="1">
    <citation type="submission" date="2015-12" db="EMBL/GenBank/DDBJ databases">
        <title>Update maize B73 reference genome by single molecule sequencing technologies.</title>
        <authorList>
            <consortium name="Maize Genome Sequencing Project"/>
            <person name="Ware D."/>
        </authorList>
    </citation>
    <scope>NUCLEOTIDE SEQUENCE [LARGE SCALE GENOMIC DNA]</scope>
    <source>
        <tissue evidence="1">Seedling</tissue>
    </source>
</reference>
<organism evidence="1">
    <name type="scientific">Zea mays</name>
    <name type="common">Maize</name>
    <dbReference type="NCBI Taxonomy" id="4577"/>
    <lineage>
        <taxon>Eukaryota</taxon>
        <taxon>Viridiplantae</taxon>
        <taxon>Streptophyta</taxon>
        <taxon>Embryophyta</taxon>
        <taxon>Tracheophyta</taxon>
        <taxon>Spermatophyta</taxon>
        <taxon>Magnoliopsida</taxon>
        <taxon>Liliopsida</taxon>
        <taxon>Poales</taxon>
        <taxon>Poaceae</taxon>
        <taxon>PACMAD clade</taxon>
        <taxon>Panicoideae</taxon>
        <taxon>Andropogonodae</taxon>
        <taxon>Andropogoneae</taxon>
        <taxon>Tripsacinae</taxon>
        <taxon>Zea</taxon>
    </lineage>
</organism>
<name>A0A1D6I0M0_MAIZE</name>
<gene>
    <name evidence="1" type="ORF">ZEAMMB73_Zm00001d019858</name>
</gene>
<proteinExistence type="predicted"/>
<accession>A0A1D6I0M0</accession>
<sequence>MAILTRYVVVVSSFAAPKWISNQNNLRRCFLPTNGALPQRLRTPFPNVSFYARLPPHALLWPRCRLLRRERQQSQSPSPSRLQRRISPQILARLQRRQPLPKFLPTNDTLPQTPPRLQRRQLTQILAHFPSMEKGVLLKDHATPKTDRRCQQSHPGTSLQLLNPQCLYGSAPHVYASHISLNMHFATT</sequence>